<keyword evidence="4" id="KW-1185">Reference proteome</keyword>
<evidence type="ECO:0000256" key="2">
    <source>
        <dbReference type="SAM" id="Phobius"/>
    </source>
</evidence>
<feature type="transmembrane region" description="Helical" evidence="2">
    <location>
        <begin position="185"/>
        <end position="201"/>
    </location>
</feature>
<dbReference type="InterPro" id="IPR036259">
    <property type="entry name" value="MFS_trans_sf"/>
</dbReference>
<keyword evidence="2" id="KW-0812">Transmembrane</keyword>
<reference evidence="3 4" key="1">
    <citation type="submission" date="2019-09" db="EMBL/GenBank/DDBJ databases">
        <title>Bird 10,000 Genomes (B10K) Project - Family phase.</title>
        <authorList>
            <person name="Zhang G."/>
        </authorList>
    </citation>
    <scope>NUCLEOTIDE SEQUENCE [LARGE SCALE GENOMIC DNA]</scope>
    <source>
        <strain evidence="3">B10K-DU-002-02</strain>
        <tissue evidence="3">Muscle</tissue>
    </source>
</reference>
<dbReference type="Proteomes" id="UP000522331">
    <property type="component" value="Unassembled WGS sequence"/>
</dbReference>
<evidence type="ECO:0000256" key="1">
    <source>
        <dbReference type="ARBA" id="ARBA00004141"/>
    </source>
</evidence>
<keyword evidence="2" id="KW-0472">Membrane</keyword>
<protein>
    <submittedName>
        <fullName evidence="3">S43A3 protein</fullName>
    </submittedName>
</protein>
<feature type="transmembrane region" description="Helical" evidence="2">
    <location>
        <begin position="69"/>
        <end position="91"/>
    </location>
</feature>
<name>A0A7K8DZT3_LEURO</name>
<feature type="transmembrane region" description="Helical" evidence="2">
    <location>
        <begin position="408"/>
        <end position="430"/>
    </location>
</feature>
<dbReference type="Gene3D" id="1.20.1250.20">
    <property type="entry name" value="MFS general substrate transporter like domains"/>
    <property type="match status" value="2"/>
</dbReference>
<dbReference type="SUPFAM" id="SSF103473">
    <property type="entry name" value="MFS general substrate transporter"/>
    <property type="match status" value="1"/>
</dbReference>
<feature type="non-terminal residue" evidence="3">
    <location>
        <position position="1"/>
    </location>
</feature>
<dbReference type="InterPro" id="IPR027197">
    <property type="entry name" value="SLC43A3"/>
</dbReference>
<feature type="non-terminal residue" evidence="3">
    <location>
        <position position="443"/>
    </location>
</feature>
<evidence type="ECO:0000313" key="4">
    <source>
        <dbReference type="Proteomes" id="UP000522331"/>
    </source>
</evidence>
<sequence>GGAGLAKRLGTLLSGLLECGAFCGIIFGWASLVFVLKDLGYFEGLCQPSATPSPNLTLGSDCSGQDEQFSLVFTIGSFMNNFMTFPMGVVFDRFGTTAARLIAISLYTGGTLLVAFSTPEMAVLLFPAMSMLSVGGILLILTNMQVGNLFGNYRSIIITLYNGAFDSSSAIFLIVKLLYERGLSLRAMFLFLAACSAWHLLRPLFLMPRPRIPYPLPPDYDYGYGGLPAPCWGSGERGGRVSPCGDAPGTPFRACACSWLFAWHVAWLSVMQLRHYLFIGTLNPQLEHLARGDHALVSTYTNAFAITQLCGVLCAPWNGLILDRHKRGKGPRPEGNWILAALADLRSAVLSLVVTVAQCLLFSVFAAVPILPVQFGTFVLQVISRSFLYGGNAAFLAIAFPPQHFGKLYGLAMALSALVALLQYPCVALVQGPLQGDPFYVSV</sequence>
<accession>A0A7K8DZT3</accession>
<feature type="transmembrane region" description="Helical" evidence="2">
    <location>
        <begin position="98"/>
        <end position="116"/>
    </location>
</feature>
<comment type="caution">
    <text evidence="3">The sequence shown here is derived from an EMBL/GenBank/DDBJ whole genome shotgun (WGS) entry which is preliminary data.</text>
</comment>
<dbReference type="PANTHER" id="PTHR20765">
    <property type="entry name" value="SOLUTE CARRIER FAMILY 43 MEMBER 3-RELATED"/>
    <property type="match status" value="1"/>
</dbReference>
<feature type="transmembrane region" description="Helical" evidence="2">
    <location>
        <begin position="156"/>
        <end position="179"/>
    </location>
</feature>
<dbReference type="EMBL" id="VZTC01001901">
    <property type="protein sequence ID" value="NXB44040.1"/>
    <property type="molecule type" value="Genomic_DNA"/>
</dbReference>
<keyword evidence="2" id="KW-1133">Transmembrane helix</keyword>
<organism evidence="3 4">
    <name type="scientific">Leucopsar rothschildi</name>
    <name type="common">Bali myna</name>
    <name type="synonym">Rothschild's mynah</name>
    <dbReference type="NCBI Taxonomy" id="127929"/>
    <lineage>
        <taxon>Eukaryota</taxon>
        <taxon>Metazoa</taxon>
        <taxon>Chordata</taxon>
        <taxon>Craniata</taxon>
        <taxon>Vertebrata</taxon>
        <taxon>Euteleostomi</taxon>
        <taxon>Archelosauria</taxon>
        <taxon>Archosauria</taxon>
        <taxon>Dinosauria</taxon>
        <taxon>Saurischia</taxon>
        <taxon>Theropoda</taxon>
        <taxon>Coelurosauria</taxon>
        <taxon>Aves</taxon>
        <taxon>Neognathae</taxon>
        <taxon>Neoaves</taxon>
        <taxon>Telluraves</taxon>
        <taxon>Australaves</taxon>
        <taxon>Passeriformes</taxon>
        <taxon>Sturnidae</taxon>
        <taxon>Leucopsar</taxon>
    </lineage>
</organism>
<evidence type="ECO:0000313" key="3">
    <source>
        <dbReference type="EMBL" id="NXB44040.1"/>
    </source>
</evidence>
<feature type="transmembrane region" description="Helical" evidence="2">
    <location>
        <begin position="12"/>
        <end position="35"/>
    </location>
</feature>
<feature type="transmembrane region" description="Helical" evidence="2">
    <location>
        <begin position="378"/>
        <end position="401"/>
    </location>
</feature>
<gene>
    <name evidence="3" type="primary">Slc43a3</name>
    <name evidence="3" type="ORF">LEUROT_R03583</name>
</gene>
<feature type="transmembrane region" description="Helical" evidence="2">
    <location>
        <begin position="348"/>
        <end position="372"/>
    </location>
</feature>
<dbReference type="PANTHER" id="PTHR20765:SF1">
    <property type="entry name" value="EQUILIBRATIVE NUCLEOBASE TRANSPORTER 1"/>
    <property type="match status" value="1"/>
</dbReference>
<comment type="subcellular location">
    <subcellularLocation>
        <location evidence="1">Membrane</location>
        <topology evidence="1">Multi-pass membrane protein</topology>
    </subcellularLocation>
</comment>
<proteinExistence type="predicted"/>
<dbReference type="GO" id="GO:0016020">
    <property type="term" value="C:membrane"/>
    <property type="evidence" value="ECO:0007669"/>
    <property type="project" value="UniProtKB-SubCell"/>
</dbReference>
<feature type="transmembrane region" description="Helical" evidence="2">
    <location>
        <begin position="122"/>
        <end position="144"/>
    </location>
</feature>
<dbReference type="AlphaFoldDB" id="A0A7K8DZT3"/>